<reference evidence="3" key="1">
    <citation type="journal article" date="2019" name="Int. J. Syst. Evol. Microbiol.">
        <title>The Global Catalogue of Microorganisms (GCM) 10K type strain sequencing project: providing services to taxonomists for standard genome sequencing and annotation.</title>
        <authorList>
            <consortium name="The Broad Institute Genomics Platform"/>
            <consortium name="The Broad Institute Genome Sequencing Center for Infectious Disease"/>
            <person name="Wu L."/>
            <person name="Ma J."/>
        </authorList>
    </citation>
    <scope>NUCLEOTIDE SEQUENCE [LARGE SCALE GENOMIC DNA]</scope>
    <source>
        <strain evidence="3">JCM 6307</strain>
    </source>
</reference>
<sequence>MPVQQNANAKSPRPSARKVRTEVIASQGLETAQVVMTEGLTQAAEPGKKRPTASLPASVAKESDHACGSCTGGEVRSF</sequence>
<dbReference type="EMBL" id="BAAATA010000048">
    <property type="protein sequence ID" value="GAA2509430.1"/>
    <property type="molecule type" value="Genomic_DNA"/>
</dbReference>
<name>A0ABP6A2B1_9ACTN</name>
<feature type="region of interest" description="Disordered" evidence="1">
    <location>
        <begin position="40"/>
        <end position="78"/>
    </location>
</feature>
<dbReference type="Proteomes" id="UP001501358">
    <property type="component" value="Unassembled WGS sequence"/>
</dbReference>
<evidence type="ECO:0000313" key="3">
    <source>
        <dbReference type="Proteomes" id="UP001501358"/>
    </source>
</evidence>
<comment type="caution">
    <text evidence="2">The sequence shown here is derived from an EMBL/GenBank/DDBJ whole genome shotgun (WGS) entry which is preliminary data.</text>
</comment>
<evidence type="ECO:0000313" key="2">
    <source>
        <dbReference type="EMBL" id="GAA2509430.1"/>
    </source>
</evidence>
<accession>A0ABP6A2B1</accession>
<evidence type="ECO:0000256" key="1">
    <source>
        <dbReference type="SAM" id="MobiDB-lite"/>
    </source>
</evidence>
<keyword evidence="3" id="KW-1185">Reference proteome</keyword>
<protein>
    <submittedName>
        <fullName evidence="2">Uncharacterized protein</fullName>
    </submittedName>
</protein>
<gene>
    <name evidence="2" type="ORF">GCM10010406_52340</name>
</gene>
<organism evidence="2 3">
    <name type="scientific">Streptomyces thermolineatus</name>
    <dbReference type="NCBI Taxonomy" id="44033"/>
    <lineage>
        <taxon>Bacteria</taxon>
        <taxon>Bacillati</taxon>
        <taxon>Actinomycetota</taxon>
        <taxon>Actinomycetes</taxon>
        <taxon>Kitasatosporales</taxon>
        <taxon>Streptomycetaceae</taxon>
        <taxon>Streptomyces</taxon>
    </lineage>
</organism>
<proteinExistence type="predicted"/>